<dbReference type="Gene3D" id="1.25.60.10">
    <property type="entry name" value="MgtE N-terminal domain-like"/>
    <property type="match status" value="1"/>
</dbReference>
<sequence length="185" mass="19400">MMARPSGPALGGIGLIVLCFAASAVLRAGDAGWAWAEEAAHTVGAPAAPPPDKDALLATIRDREAQLDAEEKRLADRRQTLGVAEAKLAEQLAAFGKAQANLEKTLALADGAAEKDLSRMTTVYENMKPADAAKIFEKMDVKFAAGLLARMRPDTAAQVLTGMSPEAAYAVTVTIASRNARVPTQ</sequence>
<accession>A0A840SIS7</accession>
<proteinExistence type="predicted"/>
<protein>
    <submittedName>
        <fullName evidence="2">Flagellar motility protein MotE (MotC chaperone)</fullName>
    </submittedName>
</protein>
<name>A0A840SIS7_9RHOB</name>
<gene>
    <name evidence="2" type="ORF">HNP73_000765</name>
</gene>
<dbReference type="InterPro" id="IPR038076">
    <property type="entry name" value="MgtE_N_sf"/>
</dbReference>
<dbReference type="AlphaFoldDB" id="A0A840SIS7"/>
<keyword evidence="2" id="KW-0282">Flagellum</keyword>
<keyword evidence="2" id="KW-0969">Cilium</keyword>
<comment type="caution">
    <text evidence="2">The sequence shown here is derived from an EMBL/GenBank/DDBJ whole genome shotgun (WGS) entry which is preliminary data.</text>
</comment>
<dbReference type="SUPFAM" id="SSF158791">
    <property type="entry name" value="MgtE N-terminal domain-like"/>
    <property type="match status" value="1"/>
</dbReference>
<evidence type="ECO:0000313" key="3">
    <source>
        <dbReference type="Proteomes" id="UP000549457"/>
    </source>
</evidence>
<dbReference type="Pfam" id="PF03448">
    <property type="entry name" value="MgtE_N"/>
    <property type="match status" value="1"/>
</dbReference>
<dbReference type="InterPro" id="IPR006668">
    <property type="entry name" value="Mg_transptr_MgtE_intracell_dom"/>
</dbReference>
<keyword evidence="3" id="KW-1185">Reference proteome</keyword>
<reference evidence="2 3" key="1">
    <citation type="submission" date="2020-08" db="EMBL/GenBank/DDBJ databases">
        <title>Genomic Encyclopedia of Type Strains, Phase IV (KMG-IV): sequencing the most valuable type-strain genomes for metagenomic binning, comparative biology and taxonomic classification.</title>
        <authorList>
            <person name="Goeker M."/>
        </authorList>
    </citation>
    <scope>NUCLEOTIDE SEQUENCE [LARGE SCALE GENOMIC DNA]</scope>
    <source>
        <strain evidence="2 3">DSM 101730</strain>
    </source>
</reference>
<organism evidence="2 3">
    <name type="scientific">Amaricoccus macauensis</name>
    <dbReference type="NCBI Taxonomy" id="57001"/>
    <lineage>
        <taxon>Bacteria</taxon>
        <taxon>Pseudomonadati</taxon>
        <taxon>Pseudomonadota</taxon>
        <taxon>Alphaproteobacteria</taxon>
        <taxon>Rhodobacterales</taxon>
        <taxon>Paracoccaceae</taxon>
        <taxon>Amaricoccus</taxon>
    </lineage>
</organism>
<evidence type="ECO:0000259" key="1">
    <source>
        <dbReference type="Pfam" id="PF03448"/>
    </source>
</evidence>
<feature type="domain" description="Magnesium transporter MgtE intracellular" evidence="1">
    <location>
        <begin position="114"/>
        <end position="169"/>
    </location>
</feature>
<evidence type="ECO:0000313" key="2">
    <source>
        <dbReference type="EMBL" id="MBB5220844.1"/>
    </source>
</evidence>
<dbReference type="Proteomes" id="UP000549457">
    <property type="component" value="Unassembled WGS sequence"/>
</dbReference>
<dbReference type="EMBL" id="JACHFM010000001">
    <property type="protein sequence ID" value="MBB5220844.1"/>
    <property type="molecule type" value="Genomic_DNA"/>
</dbReference>
<keyword evidence="2" id="KW-0966">Cell projection</keyword>